<dbReference type="Proteomes" id="UP001200470">
    <property type="component" value="Unassembled WGS sequence"/>
</dbReference>
<evidence type="ECO:0000313" key="2">
    <source>
        <dbReference type="EMBL" id="MCF2564867.1"/>
    </source>
</evidence>
<reference evidence="2 3" key="1">
    <citation type="submission" date="2020-12" db="EMBL/GenBank/DDBJ databases">
        <title>Whole genome sequences of gut porcine anaerobes.</title>
        <authorList>
            <person name="Kubasova T."/>
            <person name="Jahodarova E."/>
            <person name="Rychlik I."/>
        </authorList>
    </citation>
    <scope>NUCLEOTIDE SEQUENCE [LARGE SCALE GENOMIC DNA]</scope>
    <source>
        <strain evidence="2 3">An925</strain>
    </source>
</reference>
<dbReference type="SUPFAM" id="SSF52058">
    <property type="entry name" value="L domain-like"/>
    <property type="match status" value="1"/>
</dbReference>
<dbReference type="InterPro" id="IPR005046">
    <property type="entry name" value="DUF285"/>
</dbReference>
<dbReference type="InterPro" id="IPR032295">
    <property type="entry name" value="DUF4842"/>
</dbReference>
<dbReference type="InterPro" id="IPR011889">
    <property type="entry name" value="Liste_lipo_26"/>
</dbReference>
<protein>
    <submittedName>
        <fullName evidence="2">BspA family leucine-rich repeat surface protein</fullName>
    </submittedName>
</protein>
<evidence type="ECO:0000259" key="1">
    <source>
        <dbReference type="Pfam" id="PF16130"/>
    </source>
</evidence>
<name>A0ABS9CJC3_9BACT</name>
<dbReference type="InterPro" id="IPR032675">
    <property type="entry name" value="LRR_dom_sf"/>
</dbReference>
<dbReference type="Gene3D" id="3.80.10.10">
    <property type="entry name" value="Ribonuclease Inhibitor"/>
    <property type="match status" value="2"/>
</dbReference>
<comment type="caution">
    <text evidence="2">The sequence shown here is derived from an EMBL/GenBank/DDBJ whole genome shotgun (WGS) entry which is preliminary data.</text>
</comment>
<dbReference type="NCBIfam" id="TIGR04456">
    <property type="entry name" value="LruC_dom"/>
    <property type="match status" value="1"/>
</dbReference>
<dbReference type="EMBL" id="JADYTN010000051">
    <property type="protein sequence ID" value="MCF2564867.1"/>
    <property type="molecule type" value="Genomic_DNA"/>
</dbReference>
<feature type="domain" description="DUF4842" evidence="1">
    <location>
        <begin position="121"/>
        <end position="305"/>
    </location>
</feature>
<dbReference type="InterPro" id="IPR031025">
    <property type="entry name" value="LruC_dom"/>
</dbReference>
<dbReference type="RefSeq" id="WP_301638718.1">
    <property type="nucleotide sequence ID" value="NZ_JADYTN010000051.1"/>
</dbReference>
<gene>
    <name evidence="2" type="ORF">I6E12_12255</name>
</gene>
<dbReference type="NCBIfam" id="TIGR02167">
    <property type="entry name" value="Liste_lipo_26"/>
    <property type="match status" value="4"/>
</dbReference>
<accession>A0ABS9CJC3</accession>
<organism evidence="2 3">
    <name type="scientific">Xylanibacter brevis</name>
    <dbReference type="NCBI Taxonomy" id="83231"/>
    <lineage>
        <taxon>Bacteria</taxon>
        <taxon>Pseudomonadati</taxon>
        <taxon>Bacteroidota</taxon>
        <taxon>Bacteroidia</taxon>
        <taxon>Bacteroidales</taxon>
        <taxon>Prevotellaceae</taxon>
        <taxon>Xylanibacter</taxon>
    </lineage>
</organism>
<keyword evidence="3" id="KW-1185">Reference proteome</keyword>
<proteinExistence type="predicted"/>
<evidence type="ECO:0000313" key="3">
    <source>
        <dbReference type="Proteomes" id="UP001200470"/>
    </source>
</evidence>
<dbReference type="Pfam" id="PF03382">
    <property type="entry name" value="DUF285"/>
    <property type="match status" value="2"/>
</dbReference>
<sequence>MCTTMLEADKLETVSLTTLKTFENLYLAYLDKDGKTVVRTIDIGKKQVLTRAANISDEITDASEALTPLGSDKTVVFSPNNSVYGTVLFEDMYPEMGDYDMNDFVLGYRKQYGKSDTSETLEITLQIRAIGGKLPFVPGVEVKGVDVDGLEVNWLSSDTRLSVENVSESDASGTPVFRVNGAQNLKKGNGYFNVNLPKISQESLPYVTIILTRPLDGNPQLNIRDKDLNFFIYNTQNMVEIHEKNTAVTRFASNTDDSSFHNGGLVWAFRVEGYMPHTIEGYKINKVFPKISNWMTSGGATDSDWLSDFDSESVIDYAQGDVPSSPDVQNEPYINVKQTLVEAPAAGGRVEIPIEANCDFDVCFGEQGWIYDFSKEDGKLILFVYANYNGTDKSANVTLTPTTNISKKFTFKLNQKSETYAGALIQANNGFRNNIESLVKANGGVIADVKKVNIIGHSDKYNGYTGSSLPVNVKRIAGNDKNLPHNVYMEWDAANATITVSTPGAIVSTGNTCSKMFSNCSGLEEVDLSGLDISLCTKMEQMFISCKKLKSVDLTPLNTSNVTNMSGIFTLCESLESVNVKGLNTSNVTSMNNLFDRCYSLRSVDISSWNTDKVTTFNRMFWNCQKLTDVKFDCSKTSLTEAGVKEMFTYCYLLPKVDMSSFDFHNANDFTSIFSDCKSLQTVVFGKSNTSNIINMKNAFAGVGGNGEFTCVDADFSSATTMNSAFKGCTATSINLSGWNTTSVQNLSSTFADCGNAKKINISGWSADNVTSIGSMFNSAYIEEIDLGPNFNVPSNVNIDYWFYCTSNKSKKATLKCSRATYDLIQVFKNTTGGLNSRWFLTQYCTYSVY</sequence>
<dbReference type="Pfam" id="PF16130">
    <property type="entry name" value="DUF4842"/>
    <property type="match status" value="1"/>
</dbReference>